<dbReference type="GO" id="GO:0005730">
    <property type="term" value="C:nucleolus"/>
    <property type="evidence" value="ECO:0007669"/>
    <property type="project" value="TreeGrafter"/>
</dbReference>
<dbReference type="Pfam" id="PF00271">
    <property type="entry name" value="Helicase_C"/>
    <property type="match status" value="1"/>
</dbReference>
<dbReference type="PROSITE" id="PS51194">
    <property type="entry name" value="HELICASE_CTER"/>
    <property type="match status" value="1"/>
</dbReference>
<dbReference type="GO" id="GO:1990904">
    <property type="term" value="C:ribonucleoprotein complex"/>
    <property type="evidence" value="ECO:0007669"/>
    <property type="project" value="UniProtKB-ARBA"/>
</dbReference>
<evidence type="ECO:0000256" key="1">
    <source>
        <dbReference type="ARBA" id="ARBA00008792"/>
    </source>
</evidence>
<dbReference type="PROSITE" id="PS51192">
    <property type="entry name" value="HELICASE_ATP_BIND_1"/>
    <property type="match status" value="1"/>
</dbReference>
<evidence type="ECO:0000313" key="12">
    <source>
        <dbReference type="Proteomes" id="UP001274830"/>
    </source>
</evidence>
<evidence type="ECO:0000256" key="2">
    <source>
        <dbReference type="ARBA" id="ARBA00012552"/>
    </source>
</evidence>
<organism evidence="11 12">
    <name type="scientific">Recurvomyces mirabilis</name>
    <dbReference type="NCBI Taxonomy" id="574656"/>
    <lineage>
        <taxon>Eukaryota</taxon>
        <taxon>Fungi</taxon>
        <taxon>Dikarya</taxon>
        <taxon>Ascomycota</taxon>
        <taxon>Pezizomycotina</taxon>
        <taxon>Dothideomycetes</taxon>
        <taxon>Dothideomycetidae</taxon>
        <taxon>Mycosphaerellales</taxon>
        <taxon>Teratosphaeriaceae</taxon>
        <taxon>Recurvomyces</taxon>
    </lineage>
</organism>
<dbReference type="GO" id="GO:0005524">
    <property type="term" value="F:ATP binding"/>
    <property type="evidence" value="ECO:0007669"/>
    <property type="project" value="UniProtKB-KW"/>
</dbReference>
<comment type="caution">
    <text evidence="11">The sequence shown here is derived from an EMBL/GenBank/DDBJ whole genome shotgun (WGS) entry which is preliminary data.</text>
</comment>
<evidence type="ECO:0000259" key="10">
    <source>
        <dbReference type="PROSITE" id="PS51194"/>
    </source>
</evidence>
<sequence>MAQYKPRERKRRRLDKARDKSSRSAQVVPDETDSAQPSEKDVLRSDLTSQIRGSQPDKISNKKKKRLDKYIDTKLKKDENLELLKKLAAHKVDTSLLQSSKKLGRVHETKRERFGRALREQSAGIDGHEDVLYESRREVEEDEEDGVLDEAQERIVEPTALPVVAQPTLSFGTGLKRPLDIGEDGRPAIKKRKRRKLVEEQIPDEDEWVGFASEDDDISAASAVQEVDEVDPSIPEDGSDSEDESLSQGSSSSTNDDPSSSDSDPDEKKERVSAFKQWATAHRNTALGFQPSALPTQDPSVRANFRPRQASPDPVAVDIVHNGGERTSRPAAAITVIRPEAIQAARMELPVVQEEQKIMEAIHHNPITIICGATGSGKTTQVPQMMFESGYGSAIGDRSTAAGSSKGAQSKGMIGVTQPRRVAATSVADRVATELGPGYKNRIAHQVRYDSNVSRDTAIKFMTDGILLREIGNDFTLSKYSAIIIDEAHERSVNTDILIGMLSRIVRLRAELAEEDPEKHYPLRLVIMSATLRVSDFAENRRLFRDGPPPIVEAEGRQFPVTVHFSRKTQRDYVAEAVDKVARGHRKLPPGGMLVFLTSQNEIAAVAKQLKEKLGGSTAGMSSLEVDDLESARPNNDYLEGEDQSDSDSDIQISGLDSDKDDQEFQVEDGEAPQFGRRTPGILQPHILPLYAALPTAQQLRVFQPKPSGSRMIVLATNVAETSLTIPGIRYVFDCGRAKEKHYDISTGVQTFEIDWISKASAAQRAGRAGRTGPGHCYRLFSSAVYEQFFAEHTVPEILRTPLESTVLQLKAMNIENVPHFPFPTAPDAVQLAQAERLLRNLGAIGRSERGEITDLGRQIMGFPVSPRFGKMLLLAQRNGVVPFAVAIVAGLAVGDLFIPEAQFKEQGRHEASGEDSDDEDRRARRAEETAMTSAAQRRHQAYTRAHASLSQWDDQADIIKLLTTIAAHSDNNTTTSAASTFCEQFFLREKGMQEVQQLRHQLHNIVAARHAAFLGTFKPLLTPPSEKQRGALKQLVTVGYLDQVAIRSDLLPSAPALPGRKPGRAIEVPYTTLLPSLAADGIDKTASSEEQALQRSVFIHPSSVLAKLSVPEMPGYVVYSHLSRAAPRTLDSGRTPRTRMHPLTTVGAKNLAALAEGSGLLEMGKPIGKIEDLGVGRRQCWVEVSLKAGESGSVGWPLGAWKVVQKRGSRGAWEIETVVAR</sequence>
<dbReference type="InterPro" id="IPR027417">
    <property type="entry name" value="P-loop_NTPase"/>
</dbReference>
<dbReference type="InterPro" id="IPR007502">
    <property type="entry name" value="Helicase-assoc_dom"/>
</dbReference>
<dbReference type="PROSITE" id="PS00690">
    <property type="entry name" value="DEAH_ATP_HELICASE"/>
    <property type="match status" value="1"/>
</dbReference>
<keyword evidence="3" id="KW-0547">Nucleotide-binding</keyword>
<dbReference type="RefSeq" id="XP_064693995.1">
    <property type="nucleotide sequence ID" value="XM_064838541.1"/>
</dbReference>
<dbReference type="Pfam" id="PF21010">
    <property type="entry name" value="HA2_C"/>
    <property type="match status" value="1"/>
</dbReference>
<feature type="region of interest" description="Disordered" evidence="8">
    <location>
        <begin position="172"/>
        <end position="272"/>
    </location>
</feature>
<dbReference type="InterPro" id="IPR048333">
    <property type="entry name" value="HA2_WH"/>
</dbReference>
<dbReference type="AlphaFoldDB" id="A0AAE0TM55"/>
<keyword evidence="6" id="KW-0067">ATP-binding</keyword>
<feature type="compositionally biased region" description="Low complexity" evidence="8">
    <location>
        <begin position="246"/>
        <end position="262"/>
    </location>
</feature>
<feature type="region of interest" description="Disordered" evidence="8">
    <location>
        <begin position="1"/>
        <end position="66"/>
    </location>
</feature>
<dbReference type="Pfam" id="PF00270">
    <property type="entry name" value="DEAD"/>
    <property type="match status" value="1"/>
</dbReference>
<dbReference type="Proteomes" id="UP001274830">
    <property type="component" value="Unassembled WGS sequence"/>
</dbReference>
<comment type="similarity">
    <text evidence="1">Belongs to the DEAD box helicase family. DEAH subfamily.</text>
</comment>
<feature type="region of interest" description="Disordered" evidence="8">
    <location>
        <begin position="618"/>
        <end position="664"/>
    </location>
</feature>
<dbReference type="SMART" id="SM00487">
    <property type="entry name" value="DEXDc"/>
    <property type="match status" value="1"/>
</dbReference>
<dbReference type="InterPro" id="IPR014001">
    <property type="entry name" value="Helicase_ATP-bd"/>
</dbReference>
<evidence type="ECO:0000256" key="7">
    <source>
        <dbReference type="ARBA" id="ARBA00047984"/>
    </source>
</evidence>
<dbReference type="InterPro" id="IPR011545">
    <property type="entry name" value="DEAD/DEAH_box_helicase_dom"/>
</dbReference>
<dbReference type="PANTHER" id="PTHR18934:SF99">
    <property type="entry name" value="ATP-DEPENDENT RNA HELICASE DHX37-RELATED"/>
    <property type="match status" value="1"/>
</dbReference>
<dbReference type="Gene3D" id="1.20.120.1080">
    <property type="match status" value="1"/>
</dbReference>
<dbReference type="CDD" id="cd17982">
    <property type="entry name" value="DEXHc_DHX37"/>
    <property type="match status" value="1"/>
</dbReference>
<reference evidence="11" key="1">
    <citation type="submission" date="2023-07" db="EMBL/GenBank/DDBJ databases">
        <title>Black Yeasts Isolated from many extreme environments.</title>
        <authorList>
            <person name="Coleine C."/>
            <person name="Stajich J.E."/>
            <person name="Selbmann L."/>
        </authorList>
    </citation>
    <scope>NUCLEOTIDE SEQUENCE</scope>
    <source>
        <strain evidence="11">CCFEE 5485</strain>
    </source>
</reference>
<evidence type="ECO:0000256" key="8">
    <source>
        <dbReference type="SAM" id="MobiDB-lite"/>
    </source>
</evidence>
<dbReference type="PANTHER" id="PTHR18934">
    <property type="entry name" value="ATP-DEPENDENT RNA HELICASE"/>
    <property type="match status" value="1"/>
</dbReference>
<evidence type="ECO:0000259" key="9">
    <source>
        <dbReference type="PROSITE" id="PS51192"/>
    </source>
</evidence>
<feature type="compositionally biased region" description="Acidic residues" evidence="8">
    <location>
        <begin position="201"/>
        <end position="218"/>
    </location>
</feature>
<feature type="domain" description="Helicase C-terminal" evidence="10">
    <location>
        <begin position="573"/>
        <end position="814"/>
    </location>
</feature>
<keyword evidence="5 11" id="KW-0347">Helicase</keyword>
<dbReference type="GeneID" id="89963081"/>
<proteinExistence type="inferred from homology"/>
<dbReference type="GO" id="GO:0003723">
    <property type="term" value="F:RNA binding"/>
    <property type="evidence" value="ECO:0007669"/>
    <property type="project" value="TreeGrafter"/>
</dbReference>
<dbReference type="SMART" id="SM00847">
    <property type="entry name" value="HA2"/>
    <property type="match status" value="1"/>
</dbReference>
<dbReference type="SUPFAM" id="SSF52540">
    <property type="entry name" value="P-loop containing nucleoside triphosphate hydrolases"/>
    <property type="match status" value="1"/>
</dbReference>
<gene>
    <name evidence="11" type="primary">ECM16</name>
    <name evidence="11" type="ORF">LTR78_010745</name>
</gene>
<dbReference type="GO" id="GO:0000462">
    <property type="term" value="P:maturation of SSU-rRNA from tricistronic rRNA transcript (SSU-rRNA, 5.8S rRNA, LSU-rRNA)"/>
    <property type="evidence" value="ECO:0007669"/>
    <property type="project" value="TreeGrafter"/>
</dbReference>
<name>A0AAE0TM55_9PEZI</name>
<dbReference type="InterPro" id="IPR001650">
    <property type="entry name" value="Helicase_C-like"/>
</dbReference>
<dbReference type="InterPro" id="IPR002464">
    <property type="entry name" value="DNA/RNA_helicase_DEAH_CS"/>
</dbReference>
<feature type="region of interest" description="Disordered" evidence="8">
    <location>
        <begin position="906"/>
        <end position="939"/>
    </location>
</feature>
<dbReference type="FunFam" id="3.40.50.300:FF:000637">
    <property type="entry name" value="ATP-dependent RNA helicase DHX37/DHR1"/>
    <property type="match status" value="1"/>
</dbReference>
<evidence type="ECO:0000256" key="3">
    <source>
        <dbReference type="ARBA" id="ARBA00022741"/>
    </source>
</evidence>
<evidence type="ECO:0000313" key="11">
    <source>
        <dbReference type="EMBL" id="KAK3669362.1"/>
    </source>
</evidence>
<keyword evidence="12" id="KW-1185">Reference proteome</keyword>
<evidence type="ECO:0000256" key="5">
    <source>
        <dbReference type="ARBA" id="ARBA00022806"/>
    </source>
</evidence>
<accession>A0AAE0TM55</accession>
<dbReference type="Pfam" id="PF04408">
    <property type="entry name" value="WHD_HA2"/>
    <property type="match status" value="1"/>
</dbReference>
<dbReference type="GO" id="GO:0003724">
    <property type="term" value="F:RNA helicase activity"/>
    <property type="evidence" value="ECO:0007669"/>
    <property type="project" value="UniProtKB-EC"/>
</dbReference>
<protein>
    <recommendedName>
        <fullName evidence="2">RNA helicase</fullName>
        <ecNumber evidence="2">3.6.4.13</ecNumber>
    </recommendedName>
</protein>
<keyword evidence="4 11" id="KW-0378">Hydrolase</keyword>
<dbReference type="Gene3D" id="3.40.50.300">
    <property type="entry name" value="P-loop containing nucleotide triphosphate hydrolases"/>
    <property type="match status" value="2"/>
</dbReference>
<comment type="catalytic activity">
    <reaction evidence="7">
        <text>ATP + H2O = ADP + phosphate + H(+)</text>
        <dbReference type="Rhea" id="RHEA:13065"/>
        <dbReference type="ChEBI" id="CHEBI:15377"/>
        <dbReference type="ChEBI" id="CHEBI:15378"/>
        <dbReference type="ChEBI" id="CHEBI:30616"/>
        <dbReference type="ChEBI" id="CHEBI:43474"/>
        <dbReference type="ChEBI" id="CHEBI:456216"/>
        <dbReference type="EC" id="3.6.4.13"/>
    </reaction>
</comment>
<feature type="compositionally biased region" description="Basic and acidic residues" evidence="8">
    <location>
        <begin position="920"/>
        <end position="929"/>
    </location>
</feature>
<dbReference type="EMBL" id="JAUTXT010000088">
    <property type="protein sequence ID" value="KAK3669362.1"/>
    <property type="molecule type" value="Genomic_DNA"/>
</dbReference>
<feature type="compositionally biased region" description="Basic and acidic residues" evidence="8">
    <location>
        <begin position="177"/>
        <end position="187"/>
    </location>
</feature>
<evidence type="ECO:0000256" key="4">
    <source>
        <dbReference type="ARBA" id="ARBA00022801"/>
    </source>
</evidence>
<feature type="domain" description="Helicase ATP-binding" evidence="9">
    <location>
        <begin position="359"/>
        <end position="550"/>
    </location>
</feature>
<dbReference type="CDD" id="cd18791">
    <property type="entry name" value="SF2_C_RHA"/>
    <property type="match status" value="1"/>
</dbReference>
<feature type="compositionally biased region" description="Acidic residues" evidence="8">
    <location>
        <begin position="639"/>
        <end position="649"/>
    </location>
</feature>
<dbReference type="GO" id="GO:0016787">
    <property type="term" value="F:hydrolase activity"/>
    <property type="evidence" value="ECO:0007669"/>
    <property type="project" value="UniProtKB-KW"/>
</dbReference>
<evidence type="ECO:0000256" key="6">
    <source>
        <dbReference type="ARBA" id="ARBA00022840"/>
    </source>
</evidence>
<dbReference type="EC" id="3.6.4.13" evidence="2"/>
<dbReference type="SMART" id="SM00490">
    <property type="entry name" value="HELICc"/>
    <property type="match status" value="1"/>
</dbReference>